<evidence type="ECO:0000256" key="1">
    <source>
        <dbReference type="ARBA" id="ARBA00009437"/>
    </source>
</evidence>
<evidence type="ECO:0000313" key="6">
    <source>
        <dbReference type="EMBL" id="PMB82058.1"/>
    </source>
</evidence>
<evidence type="ECO:0000259" key="5">
    <source>
        <dbReference type="PROSITE" id="PS50931"/>
    </source>
</evidence>
<name>A0A2J6NL49_9LACO</name>
<dbReference type="OrthoDB" id="9803735at2"/>
<dbReference type="CDD" id="cd05466">
    <property type="entry name" value="PBP2_LTTR_substrate"/>
    <property type="match status" value="1"/>
</dbReference>
<dbReference type="RefSeq" id="WP_104689181.1">
    <property type="nucleotide sequence ID" value="NZ_JBKTHY010000011.1"/>
</dbReference>
<evidence type="ECO:0000256" key="2">
    <source>
        <dbReference type="ARBA" id="ARBA00023015"/>
    </source>
</evidence>
<dbReference type="GO" id="GO:0003677">
    <property type="term" value="F:DNA binding"/>
    <property type="evidence" value="ECO:0007669"/>
    <property type="project" value="UniProtKB-KW"/>
</dbReference>
<accession>A0A2J6NL49</accession>
<evidence type="ECO:0000256" key="3">
    <source>
        <dbReference type="ARBA" id="ARBA00023125"/>
    </source>
</evidence>
<comment type="caution">
    <text evidence="6">The sequence shown here is derived from an EMBL/GenBank/DDBJ whole genome shotgun (WGS) entry which is preliminary data.</text>
</comment>
<dbReference type="PANTHER" id="PTHR30419">
    <property type="entry name" value="HTH-TYPE TRANSCRIPTIONAL REGULATOR YBHD"/>
    <property type="match status" value="1"/>
</dbReference>
<keyword evidence="4" id="KW-0804">Transcription</keyword>
<organism evidence="6 7">
    <name type="scientific">Limosilactobacillus pontis</name>
    <dbReference type="NCBI Taxonomy" id="35787"/>
    <lineage>
        <taxon>Bacteria</taxon>
        <taxon>Bacillati</taxon>
        <taxon>Bacillota</taxon>
        <taxon>Bacilli</taxon>
        <taxon>Lactobacillales</taxon>
        <taxon>Lactobacillaceae</taxon>
        <taxon>Limosilactobacillus</taxon>
    </lineage>
</organism>
<dbReference type="PANTHER" id="PTHR30419:SF8">
    <property type="entry name" value="NITROGEN ASSIMILATION TRANSCRIPTIONAL ACTIVATOR-RELATED"/>
    <property type="match status" value="1"/>
</dbReference>
<dbReference type="GO" id="GO:0005829">
    <property type="term" value="C:cytosol"/>
    <property type="evidence" value="ECO:0007669"/>
    <property type="project" value="TreeGrafter"/>
</dbReference>
<dbReference type="Gene3D" id="1.10.10.10">
    <property type="entry name" value="Winged helix-like DNA-binding domain superfamily/Winged helix DNA-binding domain"/>
    <property type="match status" value="1"/>
</dbReference>
<evidence type="ECO:0000256" key="4">
    <source>
        <dbReference type="ARBA" id="ARBA00023163"/>
    </source>
</evidence>
<dbReference type="EMBL" id="PNFV01000010">
    <property type="protein sequence ID" value="PMB82058.1"/>
    <property type="molecule type" value="Genomic_DNA"/>
</dbReference>
<keyword evidence="3" id="KW-0238">DNA-binding</keyword>
<reference evidence="6 7" key="1">
    <citation type="submission" date="2017-09" db="EMBL/GenBank/DDBJ databases">
        <title>Bacterial strain isolated from the female urinary microbiota.</title>
        <authorList>
            <person name="Thomas-White K."/>
            <person name="Kumar N."/>
            <person name="Forster S."/>
            <person name="Putonti C."/>
            <person name="Lawley T."/>
            <person name="Wolfe A.J."/>
        </authorList>
    </citation>
    <scope>NUCLEOTIDE SEQUENCE [LARGE SCALE GENOMIC DNA]</scope>
    <source>
        <strain evidence="6 7">UMB0683</strain>
    </source>
</reference>
<dbReference type="GO" id="GO:0003700">
    <property type="term" value="F:DNA-binding transcription factor activity"/>
    <property type="evidence" value="ECO:0007669"/>
    <property type="project" value="InterPro"/>
</dbReference>
<dbReference type="InterPro" id="IPR000847">
    <property type="entry name" value="LysR_HTH_N"/>
</dbReference>
<keyword evidence="2" id="KW-0805">Transcription regulation</keyword>
<dbReference type="Pfam" id="PF00126">
    <property type="entry name" value="HTH_1"/>
    <property type="match status" value="1"/>
</dbReference>
<gene>
    <name evidence="6" type="ORF">CK797_07710</name>
</gene>
<dbReference type="Pfam" id="PF03466">
    <property type="entry name" value="LysR_substrate"/>
    <property type="match status" value="1"/>
</dbReference>
<dbReference type="Proteomes" id="UP000239920">
    <property type="component" value="Unassembled WGS sequence"/>
</dbReference>
<dbReference type="AlphaFoldDB" id="A0A2J6NL49"/>
<evidence type="ECO:0000313" key="7">
    <source>
        <dbReference type="Proteomes" id="UP000239920"/>
    </source>
</evidence>
<dbReference type="PRINTS" id="PR00039">
    <property type="entry name" value="HTHLYSR"/>
</dbReference>
<dbReference type="SUPFAM" id="SSF53850">
    <property type="entry name" value="Periplasmic binding protein-like II"/>
    <property type="match status" value="1"/>
</dbReference>
<proteinExistence type="inferred from homology"/>
<dbReference type="InterPro" id="IPR050950">
    <property type="entry name" value="HTH-type_LysR_regulators"/>
</dbReference>
<dbReference type="PROSITE" id="PS50931">
    <property type="entry name" value="HTH_LYSR"/>
    <property type="match status" value="1"/>
</dbReference>
<dbReference type="InterPro" id="IPR036388">
    <property type="entry name" value="WH-like_DNA-bd_sf"/>
</dbReference>
<dbReference type="SUPFAM" id="SSF46785">
    <property type="entry name" value="Winged helix' DNA-binding domain"/>
    <property type="match status" value="1"/>
</dbReference>
<protein>
    <submittedName>
        <fullName evidence="6">LysR family transcriptional regulator</fullName>
    </submittedName>
</protein>
<sequence length="293" mass="33183">METRILRYFLAVAKQGTISGAARELHISQPTLSRQIQQLEDQLNTPLFTRERRRMYLTKAGSAYEAKVRHILSELDQANQMVATINNDDLTGIIRIGCVESEVTKILIPQLVDFHKRYPHVRYNFYDADGEDIKTHLDQGLLELGLVSTPISTAKYHTLQIPIKDRWGLLVRPDSKLAKQQTVTVADLHDLPLIIPHRSLIYDELNDWLIPHGTQLQVVAESNLLANACYLAEAGVGNIVCIEGAPRPASTDLKFIPFSPERHQNQFLIWRKGVALTEPTQKLVEKICKDIHA</sequence>
<comment type="similarity">
    <text evidence="1">Belongs to the LysR transcriptional regulatory family.</text>
</comment>
<feature type="domain" description="HTH lysR-type" evidence="5">
    <location>
        <begin position="1"/>
        <end position="58"/>
    </location>
</feature>
<dbReference type="InterPro" id="IPR036390">
    <property type="entry name" value="WH_DNA-bd_sf"/>
</dbReference>
<dbReference type="InterPro" id="IPR005119">
    <property type="entry name" value="LysR_subst-bd"/>
</dbReference>
<dbReference type="Gene3D" id="3.40.190.290">
    <property type="match status" value="1"/>
</dbReference>
<dbReference type="FunFam" id="1.10.10.10:FF:000001">
    <property type="entry name" value="LysR family transcriptional regulator"/>
    <property type="match status" value="1"/>
</dbReference>